<comment type="caution">
    <text evidence="3">The sequence shown here is derived from an EMBL/GenBank/DDBJ whole genome shotgun (WGS) entry which is preliminary data.</text>
</comment>
<keyword evidence="4" id="KW-1185">Reference proteome</keyword>
<feature type="compositionally biased region" description="Polar residues" evidence="2">
    <location>
        <begin position="31"/>
        <end position="60"/>
    </location>
</feature>
<dbReference type="Proteomes" id="UP001147747">
    <property type="component" value="Unassembled WGS sequence"/>
</dbReference>
<accession>A0A9W9W9Q7</accession>
<sequence length="431" mass="48093">MSTLIPFRDKRLPPMPATATASIEGLLAGLAQQQSDDTSDGSFTPTSSRVGRSRSPSTIPARQPVPKKIGLKAARQGIFQSIYDLLKLREEEREILSSQTDERDNALHEIQGFTTRRSGLEESISNIHNNRDNQRAKHLQEEARTLETDIHELETRLYEMKARHRHIVGQISHIENSVEAKLSSYTESLSILQKDVQTYLRDPPVQPLSQRNNGQATFYTLNPKRRTLEMAQEHWKSEQENIRGRQDEVEAEIMALEEGGGVWKQAIADISNFEKNLRASMRQYIQLDTGSHDGSATESKAEVAAGVANDLDKVTQALEAHLELSESKDWKLLVCCLSAELEALRSAHELLLPAFGLSVPEEKGKQASSPSPDGESASKSVDTQEETSEYENDLEPPDDLLKDADHEANHTDAASRSEDDEPDPAWLLPES</sequence>
<keyword evidence="1" id="KW-0175">Coiled coil</keyword>
<proteinExistence type="predicted"/>
<reference evidence="3" key="1">
    <citation type="submission" date="2022-12" db="EMBL/GenBank/DDBJ databases">
        <authorList>
            <person name="Petersen C."/>
        </authorList>
    </citation>
    <scope>NUCLEOTIDE SEQUENCE</scope>
    <source>
        <strain evidence="3">IBT 29677</strain>
    </source>
</reference>
<dbReference type="AlphaFoldDB" id="A0A9W9W9Q7"/>
<organism evidence="3 4">
    <name type="scientific">Penicillium cosmopolitanum</name>
    <dbReference type="NCBI Taxonomy" id="1131564"/>
    <lineage>
        <taxon>Eukaryota</taxon>
        <taxon>Fungi</taxon>
        <taxon>Dikarya</taxon>
        <taxon>Ascomycota</taxon>
        <taxon>Pezizomycotina</taxon>
        <taxon>Eurotiomycetes</taxon>
        <taxon>Eurotiomycetidae</taxon>
        <taxon>Eurotiales</taxon>
        <taxon>Aspergillaceae</taxon>
        <taxon>Penicillium</taxon>
    </lineage>
</organism>
<feature type="region of interest" description="Disordered" evidence="2">
    <location>
        <begin position="1"/>
        <end position="67"/>
    </location>
</feature>
<feature type="compositionally biased region" description="Polar residues" evidence="2">
    <location>
        <begin position="366"/>
        <end position="381"/>
    </location>
</feature>
<feature type="compositionally biased region" description="Basic and acidic residues" evidence="2">
    <location>
        <begin position="399"/>
        <end position="417"/>
    </location>
</feature>
<dbReference type="OrthoDB" id="5342758at2759"/>
<evidence type="ECO:0000256" key="2">
    <source>
        <dbReference type="SAM" id="MobiDB-lite"/>
    </source>
</evidence>
<feature type="compositionally biased region" description="Acidic residues" evidence="2">
    <location>
        <begin position="383"/>
        <end position="398"/>
    </location>
</feature>
<reference evidence="3" key="2">
    <citation type="journal article" date="2023" name="IMA Fungus">
        <title>Comparative genomic study of the Penicillium genus elucidates a diverse pangenome and 15 lateral gene transfer events.</title>
        <authorList>
            <person name="Petersen C."/>
            <person name="Sorensen T."/>
            <person name="Nielsen M.R."/>
            <person name="Sondergaard T.E."/>
            <person name="Sorensen J.L."/>
            <person name="Fitzpatrick D.A."/>
            <person name="Frisvad J.C."/>
            <person name="Nielsen K.L."/>
        </authorList>
    </citation>
    <scope>NUCLEOTIDE SEQUENCE</scope>
    <source>
        <strain evidence="3">IBT 29677</strain>
    </source>
</reference>
<dbReference type="RefSeq" id="XP_056493356.1">
    <property type="nucleotide sequence ID" value="XM_056627561.1"/>
</dbReference>
<protein>
    <recommendedName>
        <fullName evidence="5">Atg28p</fullName>
    </recommendedName>
</protein>
<evidence type="ECO:0008006" key="5">
    <source>
        <dbReference type="Google" id="ProtNLM"/>
    </source>
</evidence>
<dbReference type="GeneID" id="81366541"/>
<gene>
    <name evidence="3" type="ORF">N7509_002924</name>
</gene>
<feature type="coiled-coil region" evidence="1">
    <location>
        <begin position="129"/>
        <end position="163"/>
    </location>
</feature>
<dbReference type="EMBL" id="JAPZBU010000004">
    <property type="protein sequence ID" value="KAJ5409041.1"/>
    <property type="molecule type" value="Genomic_DNA"/>
</dbReference>
<feature type="region of interest" description="Disordered" evidence="2">
    <location>
        <begin position="361"/>
        <end position="431"/>
    </location>
</feature>
<evidence type="ECO:0000256" key="1">
    <source>
        <dbReference type="SAM" id="Coils"/>
    </source>
</evidence>
<evidence type="ECO:0000313" key="3">
    <source>
        <dbReference type="EMBL" id="KAJ5409041.1"/>
    </source>
</evidence>
<evidence type="ECO:0000313" key="4">
    <source>
        <dbReference type="Proteomes" id="UP001147747"/>
    </source>
</evidence>
<name>A0A9W9W9Q7_9EURO</name>